<dbReference type="AlphaFoldDB" id="A0A932R1W5"/>
<name>A0A932R1W5_9BACT</name>
<dbReference type="Proteomes" id="UP000753196">
    <property type="component" value="Unassembled WGS sequence"/>
</dbReference>
<evidence type="ECO:0000313" key="1">
    <source>
        <dbReference type="EMBL" id="MBI3631177.1"/>
    </source>
</evidence>
<evidence type="ECO:0000313" key="2">
    <source>
        <dbReference type="Proteomes" id="UP000753196"/>
    </source>
</evidence>
<gene>
    <name evidence="1" type="ORF">HY221_02470</name>
</gene>
<sequence length="58" mass="6812">MTQSWEMLSRDDKLDYLKKQLDDMNALLNMLVKSQREIIAHLAAQQRQQQTKQSTPHG</sequence>
<dbReference type="EMBL" id="JACQCR010000058">
    <property type="protein sequence ID" value="MBI3631177.1"/>
    <property type="molecule type" value="Genomic_DNA"/>
</dbReference>
<comment type="caution">
    <text evidence="1">The sequence shown here is derived from an EMBL/GenBank/DDBJ whole genome shotgun (WGS) entry which is preliminary data.</text>
</comment>
<proteinExistence type="predicted"/>
<protein>
    <submittedName>
        <fullName evidence="1">Uncharacterized protein</fullName>
    </submittedName>
</protein>
<accession>A0A932R1W5</accession>
<reference evidence="1" key="1">
    <citation type="submission" date="2020-07" db="EMBL/GenBank/DDBJ databases">
        <title>Huge and variable diversity of episymbiotic CPR bacteria and DPANN archaea in groundwater ecosystems.</title>
        <authorList>
            <person name="He C.Y."/>
            <person name="Keren R."/>
            <person name="Whittaker M."/>
            <person name="Farag I.F."/>
            <person name="Doudna J."/>
            <person name="Cate J.H.D."/>
            <person name="Banfield J.F."/>
        </authorList>
    </citation>
    <scope>NUCLEOTIDE SEQUENCE</scope>
    <source>
        <strain evidence="1">NC_groundwater_973_Pr1_S-0.2um_54_13</strain>
    </source>
</reference>
<organism evidence="1 2">
    <name type="scientific">Candidatus Sungiibacteriota bacterium</name>
    <dbReference type="NCBI Taxonomy" id="2750080"/>
    <lineage>
        <taxon>Bacteria</taxon>
        <taxon>Candidatus Sungiibacteriota</taxon>
    </lineage>
</organism>